<dbReference type="HOGENOM" id="CLU_054974_3_1_6"/>
<keyword evidence="2" id="KW-0315">Glutamine amidotransferase</keyword>
<dbReference type="Gene3D" id="3.40.50.880">
    <property type="match status" value="1"/>
</dbReference>
<protein>
    <submittedName>
        <fullName evidence="2">Glutamine amidotransferase class-I protein</fullName>
    </submittedName>
</protein>
<evidence type="ECO:0000313" key="2">
    <source>
        <dbReference type="EMBL" id="AJE21071.1"/>
    </source>
</evidence>
<sequence>MKTAIAIRHVAFEDLGVFAPVLEELGYQIRYVDPGVTDSTELAALDVEAAELLVVLGAPIGAYDEATYPFLLAELELIGRRLRSGKPLLGICLGAQLIARVLGAKVAPMGVKEIGFGALQLTTEGAAGCLGALGDGGTVLHWHGDMFELPPGATLLAHTEICPNQAFMLGKAVLGLQFHLEADPARIEQWLIGHAAELSASGIDPVTIRQQAKDVGEELRQRGQQVLRDWLAGLA</sequence>
<dbReference type="Pfam" id="PF00117">
    <property type="entry name" value="GATase"/>
    <property type="match status" value="1"/>
</dbReference>
<keyword evidence="3" id="KW-1185">Reference proteome</keyword>
<dbReference type="RefSeq" id="WP_039803413.1">
    <property type="nucleotide sequence ID" value="NZ_CP010415.1"/>
</dbReference>
<dbReference type="STRING" id="1328314.Achr_16130"/>
<dbReference type="PROSITE" id="PS51273">
    <property type="entry name" value="GATASE_TYPE_1"/>
    <property type="match status" value="1"/>
</dbReference>
<dbReference type="Proteomes" id="UP000068210">
    <property type="component" value="Chromosome"/>
</dbReference>
<dbReference type="InterPro" id="IPR017926">
    <property type="entry name" value="GATASE"/>
</dbReference>
<evidence type="ECO:0000313" key="3">
    <source>
        <dbReference type="Proteomes" id="UP000068210"/>
    </source>
</evidence>
<dbReference type="PANTHER" id="PTHR42695">
    <property type="entry name" value="GLUTAMINE AMIDOTRANSFERASE YLR126C-RELATED"/>
    <property type="match status" value="1"/>
</dbReference>
<gene>
    <name evidence="2" type="ORF">Achr_16130</name>
</gene>
<dbReference type="GO" id="GO:0016740">
    <property type="term" value="F:transferase activity"/>
    <property type="evidence" value="ECO:0007669"/>
    <property type="project" value="UniProtKB-KW"/>
</dbReference>
<dbReference type="KEGG" id="acx:Achr_16130"/>
<dbReference type="PANTHER" id="PTHR42695:SF5">
    <property type="entry name" value="GLUTAMINE AMIDOTRANSFERASE YLR126C-RELATED"/>
    <property type="match status" value="1"/>
</dbReference>
<name>A0A0C4WLH8_9GAMM</name>
<dbReference type="GO" id="GO:0005829">
    <property type="term" value="C:cytosol"/>
    <property type="evidence" value="ECO:0007669"/>
    <property type="project" value="TreeGrafter"/>
</dbReference>
<reference evidence="2 3" key="1">
    <citation type="journal article" date="2015" name="PLoS ONE">
        <title>Azotobacter Genomes: The Genome of Azotobacter chroococcum NCIMB 8003 (ATCC 4412).</title>
        <authorList>
            <person name="Robson R.L."/>
            <person name="Jones R."/>
            <person name="Robson R.M."/>
            <person name="Schwartz A."/>
            <person name="Richardson T.H."/>
        </authorList>
    </citation>
    <scope>NUCLEOTIDE SEQUENCE [LARGE SCALE GENOMIC DNA]</scope>
    <source>
        <strain evidence="2 3">NCIMB 8003</strain>
    </source>
</reference>
<dbReference type="CDD" id="cd01741">
    <property type="entry name" value="GATase1_1"/>
    <property type="match status" value="1"/>
</dbReference>
<evidence type="ECO:0000259" key="1">
    <source>
        <dbReference type="Pfam" id="PF00117"/>
    </source>
</evidence>
<dbReference type="AlphaFoldDB" id="A0A0C4WLH8"/>
<dbReference type="NCBIfam" id="NF005458">
    <property type="entry name" value="PRK07053.1"/>
    <property type="match status" value="1"/>
</dbReference>
<feature type="domain" description="Glutamine amidotransferase" evidence="1">
    <location>
        <begin position="23"/>
        <end position="185"/>
    </location>
</feature>
<organism evidence="2 3">
    <name type="scientific">Azotobacter chroococcum NCIMB 8003</name>
    <dbReference type="NCBI Taxonomy" id="1328314"/>
    <lineage>
        <taxon>Bacteria</taxon>
        <taxon>Pseudomonadati</taxon>
        <taxon>Pseudomonadota</taxon>
        <taxon>Gammaproteobacteria</taxon>
        <taxon>Pseudomonadales</taxon>
        <taxon>Pseudomonadaceae</taxon>
        <taxon>Azotobacter</taxon>
    </lineage>
</organism>
<proteinExistence type="predicted"/>
<accession>A0A0C4WLH8</accession>
<dbReference type="SUPFAM" id="SSF52317">
    <property type="entry name" value="Class I glutamine amidotransferase-like"/>
    <property type="match status" value="1"/>
</dbReference>
<dbReference type="InterPro" id="IPR029062">
    <property type="entry name" value="Class_I_gatase-like"/>
</dbReference>
<dbReference type="EMBL" id="CP010415">
    <property type="protein sequence ID" value="AJE21071.1"/>
    <property type="molecule type" value="Genomic_DNA"/>
</dbReference>
<dbReference type="InterPro" id="IPR044992">
    <property type="entry name" value="ChyE-like"/>
</dbReference>
<keyword evidence="2" id="KW-0808">Transferase</keyword>